<feature type="transmembrane region" description="Helical" evidence="7">
    <location>
        <begin position="258"/>
        <end position="278"/>
    </location>
</feature>
<feature type="transmembrane region" description="Helical" evidence="7">
    <location>
        <begin position="102"/>
        <end position="122"/>
    </location>
</feature>
<sequence length="326" mass="34247">MTAPPVMPSRALPLAMLLMVALVYGLVFQFNKMARDAAVPEFAYVFWQTLLGGVVLLLLTLLVGRGPGRRLGHLKAYVAVGFLGIAFPICLLTNVAGEVDPGVLTTVLALSPPLTYLFSVIARLDRFRWLGVLGVVLGFLGILIIVGPSNALPSPEHAGWYLLALLAPTSFAMTNVTAALLRPPETSPGGMASGALLATAAIMAVVMLATGTWYQPLSAAPEGTILSQGDWAILGAAFVNIIAITLFFEIVRIAGPVFFAQFNYLAVVAAIFWAWLFFGSLVDWSVWLALAVMVAGVLLVTMTGPRSAPQVAAGDPGQGTPGKGGI</sequence>
<name>A0ABV7L499_9PROT</name>
<accession>A0ABV7L499</accession>
<feature type="transmembrane region" description="Helical" evidence="7">
    <location>
        <begin position="231"/>
        <end position="251"/>
    </location>
</feature>
<dbReference type="Pfam" id="PF00892">
    <property type="entry name" value="EamA"/>
    <property type="match status" value="2"/>
</dbReference>
<keyword evidence="10" id="KW-1185">Reference proteome</keyword>
<reference evidence="10" key="1">
    <citation type="journal article" date="2019" name="Int. J. Syst. Evol. Microbiol.">
        <title>The Global Catalogue of Microorganisms (GCM) 10K type strain sequencing project: providing services to taxonomists for standard genome sequencing and annotation.</title>
        <authorList>
            <consortium name="The Broad Institute Genomics Platform"/>
            <consortium name="The Broad Institute Genome Sequencing Center for Infectious Disease"/>
            <person name="Wu L."/>
            <person name="Ma J."/>
        </authorList>
    </citation>
    <scope>NUCLEOTIDE SEQUENCE [LARGE SCALE GENOMIC DNA]</scope>
    <source>
        <strain evidence="10">KCTC 42964</strain>
    </source>
</reference>
<organism evidence="9 10">
    <name type="scientific">Marinibaculum pumilum</name>
    <dbReference type="NCBI Taxonomy" id="1766165"/>
    <lineage>
        <taxon>Bacteria</taxon>
        <taxon>Pseudomonadati</taxon>
        <taxon>Pseudomonadota</taxon>
        <taxon>Alphaproteobacteria</taxon>
        <taxon>Rhodospirillales</taxon>
        <taxon>Rhodospirillaceae</taxon>
        <taxon>Marinibaculum</taxon>
    </lineage>
</organism>
<dbReference type="SUPFAM" id="SSF103481">
    <property type="entry name" value="Multidrug resistance efflux transporter EmrE"/>
    <property type="match status" value="2"/>
</dbReference>
<dbReference type="PANTHER" id="PTHR32322:SF18">
    <property type="entry name" value="S-ADENOSYLMETHIONINE_S-ADENOSYLHOMOCYSTEINE TRANSPORTER"/>
    <property type="match status" value="1"/>
</dbReference>
<feature type="transmembrane region" description="Helical" evidence="7">
    <location>
        <begin position="76"/>
        <end position="96"/>
    </location>
</feature>
<feature type="transmembrane region" description="Helical" evidence="7">
    <location>
        <begin position="129"/>
        <end position="146"/>
    </location>
</feature>
<evidence type="ECO:0000256" key="2">
    <source>
        <dbReference type="ARBA" id="ARBA00022475"/>
    </source>
</evidence>
<evidence type="ECO:0000313" key="9">
    <source>
        <dbReference type="EMBL" id="MFC3229481.1"/>
    </source>
</evidence>
<dbReference type="Proteomes" id="UP001595528">
    <property type="component" value="Unassembled WGS sequence"/>
</dbReference>
<feature type="transmembrane region" description="Helical" evidence="7">
    <location>
        <begin position="42"/>
        <end position="64"/>
    </location>
</feature>
<dbReference type="RefSeq" id="WP_379903734.1">
    <property type="nucleotide sequence ID" value="NZ_JBHRTR010000032.1"/>
</dbReference>
<gene>
    <name evidence="9" type="ORF">ACFOGJ_19695</name>
</gene>
<feature type="domain" description="EamA" evidence="8">
    <location>
        <begin position="15"/>
        <end position="146"/>
    </location>
</feature>
<comment type="caution">
    <text evidence="9">The sequence shown here is derived from an EMBL/GenBank/DDBJ whole genome shotgun (WGS) entry which is preliminary data.</text>
</comment>
<dbReference type="InterPro" id="IPR050638">
    <property type="entry name" value="AA-Vitamin_Transporters"/>
</dbReference>
<keyword evidence="2" id="KW-1003">Cell membrane</keyword>
<feature type="compositionally biased region" description="Gly residues" evidence="6">
    <location>
        <begin position="316"/>
        <end position="326"/>
    </location>
</feature>
<dbReference type="EMBL" id="JBHRTR010000032">
    <property type="protein sequence ID" value="MFC3229481.1"/>
    <property type="molecule type" value="Genomic_DNA"/>
</dbReference>
<feature type="transmembrane region" description="Helical" evidence="7">
    <location>
        <begin position="284"/>
        <end position="302"/>
    </location>
</feature>
<evidence type="ECO:0000256" key="5">
    <source>
        <dbReference type="ARBA" id="ARBA00023136"/>
    </source>
</evidence>
<evidence type="ECO:0000259" key="8">
    <source>
        <dbReference type="Pfam" id="PF00892"/>
    </source>
</evidence>
<feature type="transmembrane region" description="Helical" evidence="7">
    <location>
        <begin position="158"/>
        <end position="181"/>
    </location>
</feature>
<dbReference type="InterPro" id="IPR000620">
    <property type="entry name" value="EamA_dom"/>
</dbReference>
<dbReference type="PANTHER" id="PTHR32322">
    <property type="entry name" value="INNER MEMBRANE TRANSPORTER"/>
    <property type="match status" value="1"/>
</dbReference>
<keyword evidence="5 7" id="KW-0472">Membrane</keyword>
<feature type="region of interest" description="Disordered" evidence="6">
    <location>
        <begin position="307"/>
        <end position="326"/>
    </location>
</feature>
<feature type="transmembrane region" description="Helical" evidence="7">
    <location>
        <begin position="12"/>
        <end position="30"/>
    </location>
</feature>
<protein>
    <submittedName>
        <fullName evidence="9">DMT family transporter</fullName>
    </submittedName>
</protein>
<dbReference type="InterPro" id="IPR037185">
    <property type="entry name" value="EmrE-like"/>
</dbReference>
<feature type="domain" description="EamA" evidence="8">
    <location>
        <begin position="160"/>
        <end position="301"/>
    </location>
</feature>
<feature type="transmembrane region" description="Helical" evidence="7">
    <location>
        <begin position="193"/>
        <end position="211"/>
    </location>
</feature>
<keyword evidence="4 7" id="KW-1133">Transmembrane helix</keyword>
<evidence type="ECO:0000256" key="6">
    <source>
        <dbReference type="SAM" id="MobiDB-lite"/>
    </source>
</evidence>
<evidence type="ECO:0000256" key="1">
    <source>
        <dbReference type="ARBA" id="ARBA00004651"/>
    </source>
</evidence>
<evidence type="ECO:0000256" key="4">
    <source>
        <dbReference type="ARBA" id="ARBA00022989"/>
    </source>
</evidence>
<evidence type="ECO:0000313" key="10">
    <source>
        <dbReference type="Proteomes" id="UP001595528"/>
    </source>
</evidence>
<proteinExistence type="predicted"/>
<comment type="subcellular location">
    <subcellularLocation>
        <location evidence="1">Cell membrane</location>
        <topology evidence="1">Multi-pass membrane protein</topology>
    </subcellularLocation>
</comment>
<keyword evidence="3 7" id="KW-0812">Transmembrane</keyword>
<evidence type="ECO:0000256" key="7">
    <source>
        <dbReference type="SAM" id="Phobius"/>
    </source>
</evidence>
<evidence type="ECO:0000256" key="3">
    <source>
        <dbReference type="ARBA" id="ARBA00022692"/>
    </source>
</evidence>